<feature type="domain" description="Endonuclease/exonuclease/phosphatase" evidence="11">
    <location>
        <begin position="92"/>
        <end position="325"/>
    </location>
</feature>
<evidence type="ECO:0000313" key="15">
    <source>
        <dbReference type="Proteomes" id="UP000095284"/>
    </source>
</evidence>
<evidence type="ECO:0000256" key="6">
    <source>
        <dbReference type="ARBA" id="ARBA00022763"/>
    </source>
</evidence>
<dbReference type="InterPro" id="IPR051547">
    <property type="entry name" value="TDP2-like"/>
</dbReference>
<dbReference type="Gene3D" id="3.60.10.10">
    <property type="entry name" value="Endonuclease/exonuclease/phosphatase"/>
    <property type="match status" value="1"/>
</dbReference>
<keyword evidence="7" id="KW-0378">Hydrolase</keyword>
<dbReference type="GO" id="GO:0005737">
    <property type="term" value="C:cytoplasm"/>
    <property type="evidence" value="ECO:0007669"/>
    <property type="project" value="TreeGrafter"/>
</dbReference>
<keyword evidence="10" id="KW-0539">Nucleus</keyword>
<accession>A0A1I7S728</accession>
<reference evidence="17" key="1">
    <citation type="submission" date="2016-11" db="UniProtKB">
        <authorList>
            <consortium name="WormBaseParasite"/>
        </authorList>
    </citation>
    <scope>IDENTIFICATION</scope>
</reference>
<dbReference type="PANTHER" id="PTHR15822">
    <property type="entry name" value="TRAF AND TNF RECEPTOR-ASSOCIATED PROTEIN"/>
    <property type="match status" value="1"/>
</dbReference>
<dbReference type="CDD" id="cd09080">
    <property type="entry name" value="TDP2"/>
    <property type="match status" value="1"/>
</dbReference>
<dbReference type="Proteomes" id="UP000659654">
    <property type="component" value="Unassembled WGS sequence"/>
</dbReference>
<protein>
    <submittedName>
        <fullName evidence="13">(pine wood nematode) hypothetical protein</fullName>
    </submittedName>
    <submittedName>
        <fullName evidence="17">Endo/exonuclease/phosphatase domain-containing protein</fullName>
    </submittedName>
</protein>
<dbReference type="EMBL" id="CAJFDI010000001">
    <property type="protein sequence ID" value="CAD5209457.1"/>
    <property type="molecule type" value="Genomic_DNA"/>
</dbReference>
<dbReference type="Proteomes" id="UP000582659">
    <property type="component" value="Unassembled WGS sequence"/>
</dbReference>
<dbReference type="EMBL" id="CAJFCV020000001">
    <property type="protein sequence ID" value="CAG9084531.1"/>
    <property type="molecule type" value="Genomic_DNA"/>
</dbReference>
<comment type="subcellular location">
    <subcellularLocation>
        <location evidence="3">Nucleus</location>
        <location evidence="3">PML body</location>
    </subcellularLocation>
</comment>
<keyword evidence="6" id="KW-0227">DNA damage</keyword>
<feature type="domain" description="UBA-like" evidence="12">
    <location>
        <begin position="8"/>
        <end position="47"/>
    </location>
</feature>
<organism evidence="15 17">
    <name type="scientific">Bursaphelenchus xylophilus</name>
    <name type="common">Pinewood nematode worm</name>
    <name type="synonym">Aphelenchoides xylophilus</name>
    <dbReference type="NCBI Taxonomy" id="6326"/>
    <lineage>
        <taxon>Eukaryota</taxon>
        <taxon>Metazoa</taxon>
        <taxon>Ecdysozoa</taxon>
        <taxon>Nematoda</taxon>
        <taxon>Chromadorea</taxon>
        <taxon>Rhabditida</taxon>
        <taxon>Tylenchina</taxon>
        <taxon>Tylenchomorpha</taxon>
        <taxon>Aphelenchoidea</taxon>
        <taxon>Aphelenchoididae</taxon>
        <taxon>Bursaphelenchus</taxon>
    </lineage>
</organism>
<dbReference type="GO" id="GO:0006302">
    <property type="term" value="P:double-strand break repair"/>
    <property type="evidence" value="ECO:0007669"/>
    <property type="project" value="TreeGrafter"/>
</dbReference>
<evidence type="ECO:0000259" key="12">
    <source>
        <dbReference type="Pfam" id="PF22566"/>
    </source>
</evidence>
<evidence type="ECO:0000256" key="10">
    <source>
        <dbReference type="ARBA" id="ARBA00023242"/>
    </source>
</evidence>
<sequence length="337" mass="38755">MTTKSNAECEAAIKEFTELTNTDEAFAHFILQDVDYDLEAGVYKYFTEINTDAPLPDQIIKEVLDHLPQSASQQADGGPENAEEIPPEFSVVSWNIDGLNKDALNQRFLAVITILARHNPEVIFFQEFVAELDSKMREILGKMYNVYEGSKTFHYYTVTLVSKNITIFSNKVKHFKSSGMGRNMLIVEGKWKALDLFLINTHLESEKQSSEIRKEQFKQCMDEVEMAQAKNKLVLFGGDLNIRDREVTGLPRDVKDCWVAAGSSESSRYTWDMSKNDNLEFPDSVRYKLRCRFDRFYVSSPYKRIKFNIDGQERIKTLRLFPSDHFAIVAKFSEPAS</sequence>
<evidence type="ECO:0000256" key="8">
    <source>
        <dbReference type="ARBA" id="ARBA00022842"/>
    </source>
</evidence>
<comment type="cofactor">
    <cofactor evidence="1">
        <name>Mn(2+)</name>
        <dbReference type="ChEBI" id="CHEBI:29035"/>
    </cofactor>
</comment>
<evidence type="ECO:0000313" key="14">
    <source>
        <dbReference type="EMBL" id="CAG9084531.1"/>
    </source>
</evidence>
<proteinExistence type="predicted"/>
<evidence type="ECO:0000256" key="2">
    <source>
        <dbReference type="ARBA" id="ARBA00001946"/>
    </source>
</evidence>
<dbReference type="Gene3D" id="1.10.8.10">
    <property type="entry name" value="DNA helicase RuvA subunit, C-terminal domain"/>
    <property type="match status" value="1"/>
</dbReference>
<keyword evidence="5" id="KW-0479">Metal-binding</keyword>
<evidence type="ECO:0000313" key="16">
    <source>
        <dbReference type="Proteomes" id="UP000659654"/>
    </source>
</evidence>
<evidence type="ECO:0000256" key="4">
    <source>
        <dbReference type="ARBA" id="ARBA00022722"/>
    </source>
</evidence>
<evidence type="ECO:0000256" key="7">
    <source>
        <dbReference type="ARBA" id="ARBA00022801"/>
    </source>
</evidence>
<reference evidence="14" key="2">
    <citation type="submission" date="2020-08" db="EMBL/GenBank/DDBJ databases">
        <authorList>
            <person name="Kikuchi T."/>
        </authorList>
    </citation>
    <scope>NUCLEOTIDE SEQUENCE</scope>
    <source>
        <strain evidence="13">Ka4C1</strain>
    </source>
</reference>
<dbReference type="GO" id="GO:0046872">
    <property type="term" value="F:metal ion binding"/>
    <property type="evidence" value="ECO:0007669"/>
    <property type="project" value="UniProtKB-KW"/>
</dbReference>
<dbReference type="SUPFAM" id="SSF46934">
    <property type="entry name" value="UBA-like"/>
    <property type="match status" value="1"/>
</dbReference>
<dbReference type="SUPFAM" id="SSF56219">
    <property type="entry name" value="DNase I-like"/>
    <property type="match status" value="1"/>
</dbReference>
<keyword evidence="16" id="KW-1185">Reference proteome</keyword>
<dbReference type="GO" id="GO:0070260">
    <property type="term" value="F:5'-tyrosyl-DNA phosphodiesterase activity"/>
    <property type="evidence" value="ECO:0007669"/>
    <property type="project" value="TreeGrafter"/>
</dbReference>
<name>A0A1I7S728_BURXY</name>
<evidence type="ECO:0000256" key="5">
    <source>
        <dbReference type="ARBA" id="ARBA00022723"/>
    </source>
</evidence>
<comment type="cofactor">
    <cofactor evidence="2">
        <name>Mg(2+)</name>
        <dbReference type="ChEBI" id="CHEBI:18420"/>
    </cofactor>
</comment>
<gene>
    <name evidence="13" type="ORF">BXYJ_LOCUS1452</name>
</gene>
<evidence type="ECO:0000313" key="13">
    <source>
        <dbReference type="EMBL" id="CAD5209457.1"/>
    </source>
</evidence>
<dbReference type="InterPro" id="IPR009060">
    <property type="entry name" value="UBA-like_sf"/>
</dbReference>
<evidence type="ECO:0000313" key="17">
    <source>
        <dbReference type="WBParaSite" id="BXY_0881700.1"/>
    </source>
</evidence>
<keyword evidence="9" id="KW-0234">DNA repair</keyword>
<dbReference type="PANTHER" id="PTHR15822:SF4">
    <property type="entry name" value="TYROSYL-DNA PHOSPHODIESTERASE 2"/>
    <property type="match status" value="1"/>
</dbReference>
<evidence type="ECO:0000256" key="1">
    <source>
        <dbReference type="ARBA" id="ARBA00001936"/>
    </source>
</evidence>
<evidence type="ECO:0000256" key="3">
    <source>
        <dbReference type="ARBA" id="ARBA00004322"/>
    </source>
</evidence>
<evidence type="ECO:0000256" key="9">
    <source>
        <dbReference type="ARBA" id="ARBA00023204"/>
    </source>
</evidence>
<dbReference type="WBParaSite" id="BXY_0881700.1">
    <property type="protein sequence ID" value="BXY_0881700.1"/>
    <property type="gene ID" value="BXY_0881700"/>
</dbReference>
<dbReference type="GO" id="GO:0003697">
    <property type="term" value="F:single-stranded DNA binding"/>
    <property type="evidence" value="ECO:0007669"/>
    <property type="project" value="TreeGrafter"/>
</dbReference>
<dbReference type="InterPro" id="IPR005135">
    <property type="entry name" value="Endo/exonuclease/phosphatase"/>
</dbReference>
<dbReference type="InterPro" id="IPR054109">
    <property type="entry name" value="UBA_8"/>
</dbReference>
<dbReference type="InterPro" id="IPR036691">
    <property type="entry name" value="Endo/exonu/phosph_ase_sf"/>
</dbReference>
<dbReference type="Pfam" id="PF03372">
    <property type="entry name" value="Exo_endo_phos"/>
    <property type="match status" value="1"/>
</dbReference>
<dbReference type="GO" id="GO:0004518">
    <property type="term" value="F:nuclease activity"/>
    <property type="evidence" value="ECO:0007669"/>
    <property type="project" value="UniProtKB-KW"/>
</dbReference>
<dbReference type="GO" id="GO:0016605">
    <property type="term" value="C:PML body"/>
    <property type="evidence" value="ECO:0007669"/>
    <property type="project" value="UniProtKB-SubCell"/>
</dbReference>
<evidence type="ECO:0000259" key="11">
    <source>
        <dbReference type="Pfam" id="PF03372"/>
    </source>
</evidence>
<keyword evidence="8" id="KW-0460">Magnesium</keyword>
<dbReference type="OrthoDB" id="9975959at2759"/>
<dbReference type="Proteomes" id="UP000095284">
    <property type="component" value="Unplaced"/>
</dbReference>
<dbReference type="Pfam" id="PF22566">
    <property type="entry name" value="UBA_8"/>
    <property type="match status" value="1"/>
</dbReference>
<dbReference type="eggNOG" id="KOG2756">
    <property type="taxonomic scope" value="Eukaryota"/>
</dbReference>
<keyword evidence="4" id="KW-0540">Nuclease</keyword>
<dbReference type="SMR" id="A0A1I7S728"/>
<dbReference type="AlphaFoldDB" id="A0A1I7S728"/>